<dbReference type="STRING" id="946077.W5A_12421"/>
<dbReference type="InterPro" id="IPR033985">
    <property type="entry name" value="SusD-like_N"/>
</dbReference>
<dbReference type="PATRIC" id="fig|946077.3.peg.2509"/>
<dbReference type="InterPro" id="IPR011990">
    <property type="entry name" value="TPR-like_helical_dom_sf"/>
</dbReference>
<dbReference type="Pfam" id="PF14322">
    <property type="entry name" value="SusD-like_3"/>
    <property type="match status" value="1"/>
</dbReference>
<evidence type="ECO:0000256" key="6">
    <source>
        <dbReference type="SAM" id="SignalP"/>
    </source>
</evidence>
<evidence type="ECO:0000256" key="2">
    <source>
        <dbReference type="ARBA" id="ARBA00006275"/>
    </source>
</evidence>
<evidence type="ECO:0000259" key="7">
    <source>
        <dbReference type="Pfam" id="PF07980"/>
    </source>
</evidence>
<dbReference type="PROSITE" id="PS51257">
    <property type="entry name" value="PROKAR_LIPOPROTEIN"/>
    <property type="match status" value="1"/>
</dbReference>
<feature type="domain" description="SusD-like N-terminal" evidence="8">
    <location>
        <begin position="90"/>
        <end position="222"/>
    </location>
</feature>
<keyword evidence="4" id="KW-0472">Membrane</keyword>
<dbReference type="EMBL" id="AJJU01000037">
    <property type="protein sequence ID" value="EID72310.1"/>
    <property type="molecule type" value="Genomic_DNA"/>
</dbReference>
<dbReference type="Proteomes" id="UP000005938">
    <property type="component" value="Unassembled WGS sequence"/>
</dbReference>
<protein>
    <submittedName>
        <fullName evidence="9">RagB/SusD domain-containing protein</fullName>
    </submittedName>
</protein>
<sequence length="470" mass="52924">MIQFKRYKTFLVLAVCVVLAACNIDDIKPYYQLTDDNTVRDESSAENVLNGIYKQWRSFDTGFFNLHLAAIGIEGVITGGISGQTGMNVNEVPVDNPYLASIYNIHYKVINQSNFLIEALENNKAEGISDTRKNELLSEAKFNRALAHFRLLTFFGQFYDLSSPLGIVIQDAFSRDVVAKERNTVAEVYDFIINDLNFATNHGPQYVAHYYGGRVTSEALLSKALLYAKRFEESANHALNVIQNNEGYSLTPNYESIFQDTYQSEEVLFALYHNSPPEGGTAMDQVSRTTFSPMLQQIADESVDGDGDLSGNGTGYDPRFSFAYAQATKGSNQNGKFPFSPYSANSPRNTQFFMRMAEVYLIYAEAETRKQNGDIPLALESLNEVRRRVSLNDLEITDKETLLNGIRKEKLLELFFENGEGWFDLIRYHSLGNISAFSEKSSLKNVNQFIFPIPLQVLTANNKMTPNPGY</sequence>
<feature type="signal peptide" evidence="6">
    <location>
        <begin position="1"/>
        <end position="20"/>
    </location>
</feature>
<dbReference type="AlphaFoldDB" id="I0W7E4"/>
<dbReference type="Gene3D" id="1.25.40.390">
    <property type="match status" value="1"/>
</dbReference>
<feature type="chain" id="PRO_5003635966" evidence="6">
    <location>
        <begin position="21"/>
        <end position="470"/>
    </location>
</feature>
<name>I0W7E4_9FLAO</name>
<accession>I0W7E4</accession>
<evidence type="ECO:0000259" key="8">
    <source>
        <dbReference type="Pfam" id="PF14322"/>
    </source>
</evidence>
<comment type="caution">
    <text evidence="9">The sequence shown here is derived from an EMBL/GenBank/DDBJ whole genome shotgun (WGS) entry which is preliminary data.</text>
</comment>
<feature type="domain" description="RagB/SusD" evidence="7">
    <location>
        <begin position="345"/>
        <end position="470"/>
    </location>
</feature>
<evidence type="ECO:0000256" key="3">
    <source>
        <dbReference type="ARBA" id="ARBA00022729"/>
    </source>
</evidence>
<reference evidence="9 10" key="1">
    <citation type="journal article" date="2012" name="J. Bacteriol.">
        <title>Genome Sequence of the Halotolerant Bacterium Imtechella halotolerans K1T.</title>
        <authorList>
            <person name="Kumar S."/>
            <person name="Vikram S."/>
            <person name="Subramanian S."/>
            <person name="Raghava G.P."/>
            <person name="Pinnaka A.K."/>
        </authorList>
    </citation>
    <scope>NUCLEOTIDE SEQUENCE [LARGE SCALE GENOMIC DNA]</scope>
    <source>
        <strain evidence="9 10">K1</strain>
    </source>
</reference>
<evidence type="ECO:0000256" key="4">
    <source>
        <dbReference type="ARBA" id="ARBA00023136"/>
    </source>
</evidence>
<organism evidence="9 10">
    <name type="scientific">Imtechella halotolerans K1</name>
    <dbReference type="NCBI Taxonomy" id="946077"/>
    <lineage>
        <taxon>Bacteria</taxon>
        <taxon>Pseudomonadati</taxon>
        <taxon>Bacteroidota</taxon>
        <taxon>Flavobacteriia</taxon>
        <taxon>Flavobacteriales</taxon>
        <taxon>Flavobacteriaceae</taxon>
        <taxon>Imtechella</taxon>
    </lineage>
</organism>
<evidence type="ECO:0000256" key="1">
    <source>
        <dbReference type="ARBA" id="ARBA00004442"/>
    </source>
</evidence>
<evidence type="ECO:0000256" key="5">
    <source>
        <dbReference type="ARBA" id="ARBA00023237"/>
    </source>
</evidence>
<dbReference type="OrthoDB" id="621570at2"/>
<evidence type="ECO:0000313" key="9">
    <source>
        <dbReference type="EMBL" id="EID72310.1"/>
    </source>
</evidence>
<dbReference type="InterPro" id="IPR012944">
    <property type="entry name" value="SusD_RagB_dom"/>
</dbReference>
<keyword evidence="5" id="KW-0998">Cell outer membrane</keyword>
<gene>
    <name evidence="9" type="ORF">W5A_12421</name>
</gene>
<keyword evidence="3 6" id="KW-0732">Signal</keyword>
<comment type="subcellular location">
    <subcellularLocation>
        <location evidence="1">Cell outer membrane</location>
    </subcellularLocation>
</comment>
<dbReference type="RefSeq" id="WP_008241173.1">
    <property type="nucleotide sequence ID" value="NZ_AJJU01000037.1"/>
</dbReference>
<dbReference type="eggNOG" id="COG0702">
    <property type="taxonomic scope" value="Bacteria"/>
</dbReference>
<dbReference type="SUPFAM" id="SSF48452">
    <property type="entry name" value="TPR-like"/>
    <property type="match status" value="1"/>
</dbReference>
<dbReference type="Pfam" id="PF07980">
    <property type="entry name" value="SusD_RagB"/>
    <property type="match status" value="1"/>
</dbReference>
<evidence type="ECO:0000313" key="10">
    <source>
        <dbReference type="Proteomes" id="UP000005938"/>
    </source>
</evidence>
<comment type="similarity">
    <text evidence="2">Belongs to the SusD family.</text>
</comment>
<dbReference type="GO" id="GO:0009279">
    <property type="term" value="C:cell outer membrane"/>
    <property type="evidence" value="ECO:0007669"/>
    <property type="project" value="UniProtKB-SubCell"/>
</dbReference>
<keyword evidence="10" id="KW-1185">Reference proteome</keyword>
<proteinExistence type="inferred from homology"/>